<keyword evidence="4" id="KW-1185">Reference proteome</keyword>
<evidence type="ECO:0000313" key="4">
    <source>
        <dbReference type="Proteomes" id="UP001311915"/>
    </source>
</evidence>
<gene>
    <name evidence="3" type="ORF">R3W88_028289</name>
</gene>
<evidence type="ECO:0000256" key="1">
    <source>
        <dbReference type="SAM" id="Coils"/>
    </source>
</evidence>
<comment type="caution">
    <text evidence="3">The sequence shown here is derived from an EMBL/GenBank/DDBJ whole genome shotgun (WGS) entry which is preliminary data.</text>
</comment>
<name>A0AAV9LM69_9SOLN</name>
<evidence type="ECO:0008006" key="5">
    <source>
        <dbReference type="Google" id="ProtNLM"/>
    </source>
</evidence>
<proteinExistence type="predicted"/>
<evidence type="ECO:0000256" key="2">
    <source>
        <dbReference type="SAM" id="MobiDB-lite"/>
    </source>
</evidence>
<protein>
    <recommendedName>
        <fullName evidence="5">Hop-interacting protein</fullName>
    </recommendedName>
</protein>
<feature type="coiled-coil region" evidence="1">
    <location>
        <begin position="6"/>
        <end position="40"/>
    </location>
</feature>
<feature type="compositionally biased region" description="Polar residues" evidence="2">
    <location>
        <begin position="316"/>
        <end position="352"/>
    </location>
</feature>
<feature type="compositionally biased region" description="Basic and acidic residues" evidence="2">
    <location>
        <begin position="369"/>
        <end position="393"/>
    </location>
</feature>
<reference evidence="3 4" key="1">
    <citation type="submission" date="2023-10" db="EMBL/GenBank/DDBJ databases">
        <title>Genome-Wide Identification Analysis in wild type Solanum Pinnatisectum Reveals Some Genes Defensing Phytophthora Infestans.</title>
        <authorList>
            <person name="Sun C."/>
        </authorList>
    </citation>
    <scope>NUCLEOTIDE SEQUENCE [LARGE SCALE GENOMIC DNA]</scope>
    <source>
        <strain evidence="3">LQN</strain>
        <tissue evidence="3">Leaf</tissue>
    </source>
</reference>
<dbReference type="AlphaFoldDB" id="A0AAV9LM69"/>
<dbReference type="Proteomes" id="UP001311915">
    <property type="component" value="Unassembled WGS sequence"/>
</dbReference>
<organism evidence="3 4">
    <name type="scientific">Solanum pinnatisectum</name>
    <name type="common">tansyleaf nightshade</name>
    <dbReference type="NCBI Taxonomy" id="50273"/>
    <lineage>
        <taxon>Eukaryota</taxon>
        <taxon>Viridiplantae</taxon>
        <taxon>Streptophyta</taxon>
        <taxon>Embryophyta</taxon>
        <taxon>Tracheophyta</taxon>
        <taxon>Spermatophyta</taxon>
        <taxon>Magnoliopsida</taxon>
        <taxon>eudicotyledons</taxon>
        <taxon>Gunneridae</taxon>
        <taxon>Pentapetalae</taxon>
        <taxon>asterids</taxon>
        <taxon>lamiids</taxon>
        <taxon>Solanales</taxon>
        <taxon>Solanaceae</taxon>
        <taxon>Solanoideae</taxon>
        <taxon>Solaneae</taxon>
        <taxon>Solanum</taxon>
    </lineage>
</organism>
<keyword evidence="1" id="KW-0175">Coiled coil</keyword>
<evidence type="ECO:0000313" key="3">
    <source>
        <dbReference type="EMBL" id="KAK4725510.1"/>
    </source>
</evidence>
<feature type="region of interest" description="Disordered" evidence="2">
    <location>
        <begin position="150"/>
        <end position="191"/>
    </location>
</feature>
<feature type="compositionally biased region" description="Polar residues" evidence="2">
    <location>
        <begin position="274"/>
        <end position="298"/>
    </location>
</feature>
<dbReference type="EMBL" id="JAWPEI010000006">
    <property type="protein sequence ID" value="KAK4725510.1"/>
    <property type="molecule type" value="Genomic_DNA"/>
</dbReference>
<accession>A0AAV9LM69</accession>
<sequence>MEKGKNIEMELTEEDLRRKLNRLKQEIQETRERRMEVEIATAIARVANTALDEELAAKMARYAVVNEEMAAMRKEHDVFNKDITRRLQKVHEKCSFFNREANSGPEDTHPKLIKDTEEEIVYRPPFQGRWKEGNEKITFKAYRQEHNVGAKVNRPRSISRPNIPTLQDRAASDSFPGQSSRKGKSTMGDNVEDTGLTDVVVAQPVVADQNELIVQLMQQIAEMRVEMQRRQDLPNPAFTALADGRPSLHFPPPNAEQAHNPPSSPAHNPAVIDLTTQNPHYASASYQTPPHPQNTNFQMPPPPQNTHLQTGPPPQTQNVNHPQTSLHHQNQHTNPQTFPQNYQATQNAQSPSIGPPLPQKTTFQIPIPNEHDVNGSELDHYEEREREWRSKEETAKLDMKEEIRKAMKELQCIPEVAGLNYEDLCIHPNLDLPEGFKVPKFDVFEEQELRAFEAHRDLMGVGRDGFTTLA</sequence>
<feature type="region of interest" description="Disordered" evidence="2">
    <location>
        <begin position="237"/>
        <end position="393"/>
    </location>
</feature>